<feature type="domain" description="GGDEF" evidence="3">
    <location>
        <begin position="212"/>
        <end position="345"/>
    </location>
</feature>
<dbReference type="Gene3D" id="3.30.450.20">
    <property type="entry name" value="PAS domain"/>
    <property type="match status" value="1"/>
</dbReference>
<dbReference type="Pfam" id="PF00563">
    <property type="entry name" value="EAL"/>
    <property type="match status" value="1"/>
</dbReference>
<dbReference type="CDD" id="cd00130">
    <property type="entry name" value="PAS"/>
    <property type="match status" value="1"/>
</dbReference>
<dbReference type="Gene3D" id="3.30.70.270">
    <property type="match status" value="1"/>
</dbReference>
<dbReference type="SUPFAM" id="SSF55785">
    <property type="entry name" value="PYP-like sensor domain (PAS domain)"/>
    <property type="match status" value="1"/>
</dbReference>
<dbReference type="Gene3D" id="3.20.20.450">
    <property type="entry name" value="EAL domain"/>
    <property type="match status" value="1"/>
</dbReference>
<dbReference type="InterPro" id="IPR000014">
    <property type="entry name" value="PAS"/>
</dbReference>
<organism evidence="4 5">
    <name type="scientific">Mesobacillus maritimus</name>
    <dbReference type="NCBI Taxonomy" id="1643336"/>
    <lineage>
        <taxon>Bacteria</taxon>
        <taxon>Bacillati</taxon>
        <taxon>Bacillota</taxon>
        <taxon>Bacilli</taxon>
        <taxon>Bacillales</taxon>
        <taxon>Bacillaceae</taxon>
        <taxon>Mesobacillus</taxon>
    </lineage>
</organism>
<evidence type="ECO:0000313" key="4">
    <source>
        <dbReference type="EMBL" id="MBY0096005.1"/>
    </source>
</evidence>
<feature type="transmembrane region" description="Helical" evidence="1">
    <location>
        <begin position="26"/>
        <end position="46"/>
    </location>
</feature>
<name>A0ABS7K1I9_9BACI</name>
<evidence type="ECO:0000259" key="3">
    <source>
        <dbReference type="PROSITE" id="PS50887"/>
    </source>
</evidence>
<feature type="domain" description="EAL" evidence="2">
    <location>
        <begin position="354"/>
        <end position="607"/>
    </location>
</feature>
<reference evidence="4 5" key="1">
    <citation type="submission" date="2020-07" db="EMBL/GenBank/DDBJ databases">
        <title>Fungal Genomes of the International Space Station.</title>
        <authorList>
            <person name="Seuylemezian A."/>
            <person name="Singh N.K."/>
            <person name="Wood J."/>
            <person name="Venkateswaran K."/>
        </authorList>
    </citation>
    <scope>NUCLEOTIDE SEQUENCE [LARGE SCALE GENOMIC DNA]</scope>
    <source>
        <strain evidence="4 5">PL-B2</strain>
    </source>
</reference>
<dbReference type="CDD" id="cd01949">
    <property type="entry name" value="GGDEF"/>
    <property type="match status" value="1"/>
</dbReference>
<dbReference type="InterPro" id="IPR000160">
    <property type="entry name" value="GGDEF_dom"/>
</dbReference>
<proteinExistence type="predicted"/>
<dbReference type="Pfam" id="PF13426">
    <property type="entry name" value="PAS_9"/>
    <property type="match status" value="1"/>
</dbReference>
<dbReference type="PROSITE" id="PS50887">
    <property type="entry name" value="GGDEF"/>
    <property type="match status" value="1"/>
</dbReference>
<keyword evidence="1" id="KW-0812">Transmembrane</keyword>
<dbReference type="SMART" id="SM00267">
    <property type="entry name" value="GGDEF"/>
    <property type="match status" value="1"/>
</dbReference>
<dbReference type="PROSITE" id="PS50883">
    <property type="entry name" value="EAL"/>
    <property type="match status" value="1"/>
</dbReference>
<dbReference type="PANTHER" id="PTHR44757:SF2">
    <property type="entry name" value="BIOFILM ARCHITECTURE MAINTENANCE PROTEIN MBAA"/>
    <property type="match status" value="1"/>
</dbReference>
<dbReference type="NCBIfam" id="TIGR00254">
    <property type="entry name" value="GGDEF"/>
    <property type="match status" value="1"/>
</dbReference>
<dbReference type="SUPFAM" id="SSF55073">
    <property type="entry name" value="Nucleotide cyclase"/>
    <property type="match status" value="1"/>
</dbReference>
<gene>
    <name evidence="4" type="ORF">H0185_04200</name>
</gene>
<dbReference type="InterPro" id="IPR052155">
    <property type="entry name" value="Biofilm_reg_signaling"/>
</dbReference>
<dbReference type="PANTHER" id="PTHR44757">
    <property type="entry name" value="DIGUANYLATE CYCLASE DGCP"/>
    <property type="match status" value="1"/>
</dbReference>
<dbReference type="EMBL" id="JACWFH010000007">
    <property type="protein sequence ID" value="MBY0096005.1"/>
    <property type="molecule type" value="Genomic_DNA"/>
</dbReference>
<dbReference type="InterPro" id="IPR043128">
    <property type="entry name" value="Rev_trsase/Diguanyl_cyclase"/>
</dbReference>
<dbReference type="Proteomes" id="UP000769780">
    <property type="component" value="Unassembled WGS sequence"/>
</dbReference>
<keyword evidence="1" id="KW-0472">Membrane</keyword>
<sequence>MRISITAILLIVNFIFYFYYNLRFSVYDTFAFLLNALAGWVIGYYLDKYFFSKKMLLSTKNVLLDYSYALDSVGDAIGITNEVGQFEYVNEAHAVLYGYKNKDEFSTKSWKDCYSSEILEEVSQSIIISLQNKGQWRGEAVGVKKDGTTFPIELTLSMIGETKKTICLVRDITEQKEYEDQMRKMAEHNELTNLPNRRRLIKDLKRLLEESVPLSVMFIDLNHFKLVNDTLGHDAGDELLKLVAERLENFQNQLVHVYHHGGDEFIVVAQINMAKKNRENIASDLINLLKEPFYINGNEVMITSSIGASCYPEHTSSINELIKMADTAMYYAKIEGKNSYKLFNNDLKLQLERKASIEVELTKAITNDEFTIYYQPKFNMITGELVGIEALLRWFNPKLGFVSPGEFIPVAEESGLIIEIGNWVIKQVVEQMDRWKEKGNQLVKVSVNVSQRQFRNDHFVAFIKGTLNSSNVDPAYFEIEITESVLGDHDVVVPKLDQLKGLGIGISIDDFGTGYSSLSMLKNFPIDTLKIDQSFVRDSIDNAQNNLLIKTIIEIGNILNLNVVAEGIETEEHLALLVQYDCSIGQGYYYSRPLHPADFEVQFLNRIKIHS</sequence>
<comment type="caution">
    <text evidence="4">The sequence shown here is derived from an EMBL/GenBank/DDBJ whole genome shotgun (WGS) entry which is preliminary data.</text>
</comment>
<dbReference type="SMART" id="SM00052">
    <property type="entry name" value="EAL"/>
    <property type="match status" value="1"/>
</dbReference>
<dbReference type="CDD" id="cd01948">
    <property type="entry name" value="EAL"/>
    <property type="match status" value="1"/>
</dbReference>
<dbReference type="InterPro" id="IPR035965">
    <property type="entry name" value="PAS-like_dom_sf"/>
</dbReference>
<evidence type="ECO:0000313" key="5">
    <source>
        <dbReference type="Proteomes" id="UP000769780"/>
    </source>
</evidence>
<dbReference type="Pfam" id="PF00990">
    <property type="entry name" value="GGDEF"/>
    <property type="match status" value="1"/>
</dbReference>
<evidence type="ECO:0000256" key="1">
    <source>
        <dbReference type="SAM" id="Phobius"/>
    </source>
</evidence>
<dbReference type="NCBIfam" id="TIGR00229">
    <property type="entry name" value="sensory_box"/>
    <property type="match status" value="1"/>
</dbReference>
<dbReference type="InterPro" id="IPR035919">
    <property type="entry name" value="EAL_sf"/>
</dbReference>
<keyword evidence="5" id="KW-1185">Reference proteome</keyword>
<evidence type="ECO:0000259" key="2">
    <source>
        <dbReference type="PROSITE" id="PS50883"/>
    </source>
</evidence>
<dbReference type="InterPro" id="IPR001633">
    <property type="entry name" value="EAL_dom"/>
</dbReference>
<dbReference type="InterPro" id="IPR029787">
    <property type="entry name" value="Nucleotide_cyclase"/>
</dbReference>
<dbReference type="SUPFAM" id="SSF141868">
    <property type="entry name" value="EAL domain-like"/>
    <property type="match status" value="1"/>
</dbReference>
<accession>A0ABS7K1I9</accession>
<feature type="transmembrane region" description="Helical" evidence="1">
    <location>
        <begin position="5"/>
        <end position="20"/>
    </location>
</feature>
<keyword evidence="1" id="KW-1133">Transmembrane helix</keyword>
<protein>
    <submittedName>
        <fullName evidence="4">EAL domain-containing protein</fullName>
    </submittedName>
</protein>